<name>A0ABD6QKS1_MYCFO</name>
<proteinExistence type="predicted"/>
<dbReference type="AlphaFoldDB" id="A0ABD6QKS1"/>
<keyword evidence="1" id="KW-0175">Coiled coil</keyword>
<sequence length="78" mass="9116">MVRAYQKANQVLKSECGMLQRQLFEQKQWHADCAERWSLEREGLVWDKDQAEARAAVAEEELRAALEELDAIRGRIDQ</sequence>
<gene>
    <name evidence="2" type="ORF">A5742_31445</name>
</gene>
<protein>
    <submittedName>
        <fullName evidence="2">Uncharacterized protein</fullName>
    </submittedName>
</protein>
<accession>A0ABD6QKS1</accession>
<evidence type="ECO:0000313" key="2">
    <source>
        <dbReference type="EMBL" id="OMC41897.1"/>
    </source>
</evidence>
<dbReference type="Proteomes" id="UP000187001">
    <property type="component" value="Unassembled WGS sequence"/>
</dbReference>
<reference evidence="2 3" key="1">
    <citation type="submission" date="2016-07" db="EMBL/GenBank/DDBJ databases">
        <authorList>
            <person name="Sutton G."/>
            <person name="Brinkac L."/>
            <person name="Sanka R."/>
            <person name="Adams M."/>
            <person name="Lau E."/>
            <person name="Kumar A."/>
            <person name="Macaden R."/>
        </authorList>
    </citation>
    <scope>NUCLEOTIDE SEQUENCE [LARGE SCALE GENOMIC DNA]</scope>
    <source>
        <strain evidence="2 3">GA-0871</strain>
    </source>
</reference>
<dbReference type="EMBL" id="MBER01000097">
    <property type="protein sequence ID" value="OMC41897.1"/>
    <property type="molecule type" value="Genomic_DNA"/>
</dbReference>
<feature type="coiled-coil region" evidence="1">
    <location>
        <begin position="48"/>
        <end position="75"/>
    </location>
</feature>
<evidence type="ECO:0000256" key="1">
    <source>
        <dbReference type="SAM" id="Coils"/>
    </source>
</evidence>
<organism evidence="2 3">
    <name type="scientific">Mycolicibacterium fortuitum</name>
    <name type="common">Mycobacterium fortuitum</name>
    <dbReference type="NCBI Taxonomy" id="1766"/>
    <lineage>
        <taxon>Bacteria</taxon>
        <taxon>Bacillati</taxon>
        <taxon>Actinomycetota</taxon>
        <taxon>Actinomycetes</taxon>
        <taxon>Mycobacteriales</taxon>
        <taxon>Mycobacteriaceae</taxon>
        <taxon>Mycolicibacterium</taxon>
    </lineage>
</organism>
<comment type="caution">
    <text evidence="2">The sequence shown here is derived from an EMBL/GenBank/DDBJ whole genome shotgun (WGS) entry which is preliminary data.</text>
</comment>
<evidence type="ECO:0000313" key="3">
    <source>
        <dbReference type="Proteomes" id="UP000187001"/>
    </source>
</evidence>